<dbReference type="PANTHER" id="PTHR43080:SF2">
    <property type="entry name" value="CBS DOMAIN-CONTAINING PROTEIN"/>
    <property type="match status" value="1"/>
</dbReference>
<accession>A0ABN2LDF9</accession>
<dbReference type="PANTHER" id="PTHR43080">
    <property type="entry name" value="CBS DOMAIN-CONTAINING PROTEIN CBSX3, MITOCHONDRIAL"/>
    <property type="match status" value="1"/>
</dbReference>
<dbReference type="SUPFAM" id="SSF54631">
    <property type="entry name" value="CBS-domain pair"/>
    <property type="match status" value="1"/>
</dbReference>
<dbReference type="InterPro" id="IPR005105">
    <property type="entry name" value="GlnD_Uridyltrans_N"/>
</dbReference>
<dbReference type="InterPro" id="IPR018821">
    <property type="entry name" value="DUF294_put_nucleoTrafse_sb-bd"/>
</dbReference>
<dbReference type="PROSITE" id="PS51371">
    <property type="entry name" value="CBS"/>
    <property type="match status" value="1"/>
</dbReference>
<dbReference type="Pfam" id="PF10335">
    <property type="entry name" value="DUF294_C"/>
    <property type="match status" value="1"/>
</dbReference>
<protein>
    <recommendedName>
        <fullName evidence="3">CBS domain-containing protein</fullName>
    </recommendedName>
</protein>
<dbReference type="InterPro" id="IPR051257">
    <property type="entry name" value="Diverse_CBS-Domain"/>
</dbReference>
<gene>
    <name evidence="4" type="ORF">GCM10009682_03150</name>
</gene>
<evidence type="ECO:0000313" key="5">
    <source>
        <dbReference type="Proteomes" id="UP001500218"/>
    </source>
</evidence>
<evidence type="ECO:0000313" key="4">
    <source>
        <dbReference type="EMBL" id="GAA1784326.1"/>
    </source>
</evidence>
<dbReference type="InterPro" id="IPR000644">
    <property type="entry name" value="CBS_dom"/>
</dbReference>
<evidence type="ECO:0000256" key="1">
    <source>
        <dbReference type="ARBA" id="ARBA00023122"/>
    </source>
</evidence>
<dbReference type="SMART" id="SM00116">
    <property type="entry name" value="CBS"/>
    <property type="match status" value="2"/>
</dbReference>
<feature type="domain" description="CBS" evidence="3">
    <location>
        <begin position="91"/>
        <end position="148"/>
    </location>
</feature>
<dbReference type="Pfam" id="PF00571">
    <property type="entry name" value="CBS"/>
    <property type="match status" value="2"/>
</dbReference>
<evidence type="ECO:0000259" key="3">
    <source>
        <dbReference type="PROSITE" id="PS51371"/>
    </source>
</evidence>
<organism evidence="4 5">
    <name type="scientific">Luedemannella flava</name>
    <dbReference type="NCBI Taxonomy" id="349316"/>
    <lineage>
        <taxon>Bacteria</taxon>
        <taxon>Bacillati</taxon>
        <taxon>Actinomycetota</taxon>
        <taxon>Actinomycetes</taxon>
        <taxon>Micromonosporales</taxon>
        <taxon>Micromonosporaceae</taxon>
        <taxon>Luedemannella</taxon>
    </lineage>
</organism>
<proteinExistence type="predicted"/>
<dbReference type="EMBL" id="BAAALT010000003">
    <property type="protein sequence ID" value="GAA1784326.1"/>
    <property type="molecule type" value="Genomic_DNA"/>
</dbReference>
<keyword evidence="1 2" id="KW-0129">CBS domain</keyword>
<comment type="caution">
    <text evidence="4">The sequence shown here is derived from an EMBL/GenBank/DDBJ whole genome shotgun (WGS) entry which is preliminary data.</text>
</comment>
<dbReference type="Pfam" id="PF03445">
    <property type="entry name" value="DUF294"/>
    <property type="match status" value="1"/>
</dbReference>
<dbReference type="Proteomes" id="UP001500218">
    <property type="component" value="Unassembled WGS sequence"/>
</dbReference>
<sequence length="485" mass="51862">MPAMTEDFADALASYEAADPDGRPLARVMRPVVWCRPGDRVRDVAARIGDAGGSCAVLRADDGLGIVTDHDFRRALAAGPLDGDAPVSGLATVPALTVADEASRATGLLRMVEHGVHHLVVTDPDGRVVGVVRAVDLAQADVRDPLVVRSAVDAADSLDALASAYSGLPGMLVDLRARGMPARHVGAVRAAVMEAAVRRILALRADAAPAGVRTSWIVLGSLARREPLPRSDVDTALLWADPPDGADDPADGLRAYAGLILEDLRRCGLSPCPNGANADNPLFSRSQAAWAAAARGWLRDPTHVGALLLSAMVADSRPVTNVELGGHLTDTIRSHTRTAQFLQALLVEALRWRPPAGFVRDFVVHHTGEHRGQLDLKAGGLTPVVSIARWIAIATSDTRGGTARRLARGADAGLLTRDELDTLVGGFDHVYTLLHDHEARAEAADTYLDPRHLDRLARRHLRETFRAITVVQERAAREWLRRLTG</sequence>
<evidence type="ECO:0000256" key="2">
    <source>
        <dbReference type="PROSITE-ProRule" id="PRU00703"/>
    </source>
</evidence>
<name>A0ABN2LDF9_9ACTN</name>
<dbReference type="Gene3D" id="3.10.580.10">
    <property type="entry name" value="CBS-domain"/>
    <property type="match status" value="1"/>
</dbReference>
<dbReference type="InterPro" id="IPR046342">
    <property type="entry name" value="CBS_dom_sf"/>
</dbReference>
<keyword evidence="5" id="KW-1185">Reference proteome</keyword>
<dbReference type="CDD" id="cd05401">
    <property type="entry name" value="NT_GlnE_GlnD_like"/>
    <property type="match status" value="1"/>
</dbReference>
<reference evidence="4 5" key="1">
    <citation type="journal article" date="2019" name="Int. J. Syst. Evol. Microbiol.">
        <title>The Global Catalogue of Microorganisms (GCM) 10K type strain sequencing project: providing services to taxonomists for standard genome sequencing and annotation.</title>
        <authorList>
            <consortium name="The Broad Institute Genomics Platform"/>
            <consortium name="The Broad Institute Genome Sequencing Center for Infectious Disease"/>
            <person name="Wu L."/>
            <person name="Ma J."/>
        </authorList>
    </citation>
    <scope>NUCLEOTIDE SEQUENCE [LARGE SCALE GENOMIC DNA]</scope>
    <source>
        <strain evidence="4 5">JCM 13250</strain>
    </source>
</reference>